<proteinExistence type="predicted"/>
<evidence type="ECO:0000256" key="2">
    <source>
        <dbReference type="ARBA" id="ARBA00022692"/>
    </source>
</evidence>
<keyword evidence="3" id="KW-1133">Transmembrane helix</keyword>
<dbReference type="SUPFAM" id="SSF103473">
    <property type="entry name" value="MFS general substrate transporter"/>
    <property type="match status" value="1"/>
</dbReference>
<reference evidence="5" key="3">
    <citation type="journal article" date="2017" name="Nature">
        <title>Genome sequence of the progenitor of the wheat D genome Aegilops tauschii.</title>
        <authorList>
            <person name="Luo M.C."/>
            <person name="Gu Y.Q."/>
            <person name="Puiu D."/>
            <person name="Wang H."/>
            <person name="Twardziok S.O."/>
            <person name="Deal K.R."/>
            <person name="Huo N."/>
            <person name="Zhu T."/>
            <person name="Wang L."/>
            <person name="Wang Y."/>
            <person name="McGuire P.E."/>
            <person name="Liu S."/>
            <person name="Long H."/>
            <person name="Ramasamy R.K."/>
            <person name="Rodriguez J.C."/>
            <person name="Van S.L."/>
            <person name="Yuan L."/>
            <person name="Wang Z."/>
            <person name="Xia Z."/>
            <person name="Xiao L."/>
            <person name="Anderson O.D."/>
            <person name="Ouyang S."/>
            <person name="Liang Y."/>
            <person name="Zimin A.V."/>
            <person name="Pertea G."/>
            <person name="Qi P."/>
            <person name="Bennetzen J.L."/>
            <person name="Dai X."/>
            <person name="Dawson M.W."/>
            <person name="Muller H.G."/>
            <person name="Kugler K."/>
            <person name="Rivarola-Duarte L."/>
            <person name="Spannagl M."/>
            <person name="Mayer K.F.X."/>
            <person name="Lu F.H."/>
            <person name="Bevan M.W."/>
            <person name="Leroy P."/>
            <person name="Li P."/>
            <person name="You F.M."/>
            <person name="Sun Q."/>
            <person name="Liu Z."/>
            <person name="Lyons E."/>
            <person name="Wicker T."/>
            <person name="Salzberg S.L."/>
            <person name="Devos K.M."/>
            <person name="Dvorak J."/>
        </authorList>
    </citation>
    <scope>NUCLEOTIDE SEQUENCE [LARGE SCALE GENOMIC DNA]</scope>
    <source>
        <strain evidence="5">cv. AL8/78</strain>
    </source>
</reference>
<reference evidence="6" key="1">
    <citation type="journal article" date="2014" name="Science">
        <title>Ancient hybridizations among the ancestral genomes of bread wheat.</title>
        <authorList>
            <consortium name="International Wheat Genome Sequencing Consortium,"/>
            <person name="Marcussen T."/>
            <person name="Sandve S.R."/>
            <person name="Heier L."/>
            <person name="Spannagl M."/>
            <person name="Pfeifer M."/>
            <person name="Jakobsen K.S."/>
            <person name="Wulff B.B."/>
            <person name="Steuernagel B."/>
            <person name="Mayer K.F."/>
            <person name="Olsen O.A."/>
        </authorList>
    </citation>
    <scope>NUCLEOTIDE SEQUENCE [LARGE SCALE GENOMIC DNA]</scope>
    <source>
        <strain evidence="6">cv. AL8/78</strain>
    </source>
</reference>
<evidence type="ECO:0000256" key="3">
    <source>
        <dbReference type="ARBA" id="ARBA00022989"/>
    </source>
</evidence>
<dbReference type="Pfam" id="PF00083">
    <property type="entry name" value="Sugar_tr"/>
    <property type="match status" value="1"/>
</dbReference>
<evidence type="ECO:0000256" key="1">
    <source>
        <dbReference type="ARBA" id="ARBA00004370"/>
    </source>
</evidence>
<evidence type="ECO:0000256" key="4">
    <source>
        <dbReference type="ARBA" id="ARBA00023136"/>
    </source>
</evidence>
<keyword evidence="4" id="KW-0472">Membrane</keyword>
<dbReference type="InterPro" id="IPR036259">
    <property type="entry name" value="MFS_trans_sf"/>
</dbReference>
<reference evidence="5" key="5">
    <citation type="journal article" date="2021" name="G3 (Bethesda)">
        <title>Aegilops tauschii genome assembly Aet v5.0 features greater sequence contiguity and improved annotation.</title>
        <authorList>
            <person name="Wang L."/>
            <person name="Zhu T."/>
            <person name="Rodriguez J.C."/>
            <person name="Deal K.R."/>
            <person name="Dubcovsky J."/>
            <person name="McGuire P.E."/>
            <person name="Lux T."/>
            <person name="Spannagl M."/>
            <person name="Mayer K.F.X."/>
            <person name="Baldrich P."/>
            <person name="Meyers B.C."/>
            <person name="Huo N."/>
            <person name="Gu Y.Q."/>
            <person name="Zhou H."/>
            <person name="Devos K.M."/>
            <person name="Bennetzen J.L."/>
            <person name="Unver T."/>
            <person name="Budak H."/>
            <person name="Gulick P.J."/>
            <person name="Galiba G."/>
            <person name="Kalapos B."/>
            <person name="Nelson D.R."/>
            <person name="Li P."/>
            <person name="You F.M."/>
            <person name="Luo M.C."/>
            <person name="Dvorak J."/>
        </authorList>
    </citation>
    <scope>NUCLEOTIDE SEQUENCE [LARGE SCALE GENOMIC DNA]</scope>
    <source>
        <strain evidence="5">cv. AL8/78</strain>
    </source>
</reference>
<dbReference type="Gene3D" id="1.20.1250.20">
    <property type="entry name" value="MFS general substrate transporter like domains"/>
    <property type="match status" value="1"/>
</dbReference>
<organism evidence="5 6">
    <name type="scientific">Aegilops tauschii subsp. strangulata</name>
    <name type="common">Goatgrass</name>
    <dbReference type="NCBI Taxonomy" id="200361"/>
    <lineage>
        <taxon>Eukaryota</taxon>
        <taxon>Viridiplantae</taxon>
        <taxon>Streptophyta</taxon>
        <taxon>Embryophyta</taxon>
        <taxon>Tracheophyta</taxon>
        <taxon>Spermatophyta</taxon>
        <taxon>Magnoliopsida</taxon>
        <taxon>Liliopsida</taxon>
        <taxon>Poales</taxon>
        <taxon>Poaceae</taxon>
        <taxon>BOP clade</taxon>
        <taxon>Pooideae</taxon>
        <taxon>Triticodae</taxon>
        <taxon>Triticeae</taxon>
        <taxon>Triticinae</taxon>
        <taxon>Aegilops</taxon>
    </lineage>
</organism>
<dbReference type="Gramene" id="AET7Gv21264700.26">
    <property type="protein sequence ID" value="AET7Gv21264700.26"/>
    <property type="gene ID" value="AET7Gv21264700"/>
</dbReference>
<dbReference type="GO" id="GO:0022857">
    <property type="term" value="F:transmembrane transporter activity"/>
    <property type="evidence" value="ECO:0007669"/>
    <property type="project" value="InterPro"/>
</dbReference>
<name>A0A453T6I5_AEGTS</name>
<comment type="subcellular location">
    <subcellularLocation>
        <location evidence="1">Membrane</location>
    </subcellularLocation>
</comment>
<protein>
    <submittedName>
        <fullName evidence="5">Uncharacterized protein</fullName>
    </submittedName>
</protein>
<dbReference type="GO" id="GO:0016020">
    <property type="term" value="C:membrane"/>
    <property type="evidence" value="ECO:0007669"/>
    <property type="project" value="UniProtKB-SubCell"/>
</dbReference>
<reference evidence="6" key="2">
    <citation type="journal article" date="2017" name="Nat. Plants">
        <title>The Aegilops tauschii genome reveals multiple impacts of transposons.</title>
        <authorList>
            <person name="Zhao G."/>
            <person name="Zou C."/>
            <person name="Li K."/>
            <person name="Wang K."/>
            <person name="Li T."/>
            <person name="Gao L."/>
            <person name="Zhang X."/>
            <person name="Wang H."/>
            <person name="Yang Z."/>
            <person name="Liu X."/>
            <person name="Jiang W."/>
            <person name="Mao L."/>
            <person name="Kong X."/>
            <person name="Jiao Y."/>
            <person name="Jia J."/>
        </authorList>
    </citation>
    <scope>NUCLEOTIDE SEQUENCE [LARGE SCALE GENOMIC DNA]</scope>
    <source>
        <strain evidence="6">cv. AL8/78</strain>
    </source>
</reference>
<keyword evidence="6" id="KW-1185">Reference proteome</keyword>
<evidence type="ECO:0000313" key="5">
    <source>
        <dbReference type="EnsemblPlants" id="AET7Gv21264700.26"/>
    </source>
</evidence>
<accession>A0A453T6I5</accession>
<dbReference type="EnsemblPlants" id="AET7Gv21264700.26">
    <property type="protein sequence ID" value="AET7Gv21264700.26"/>
    <property type="gene ID" value="AET7Gv21264700"/>
</dbReference>
<evidence type="ECO:0000313" key="6">
    <source>
        <dbReference type="Proteomes" id="UP000015105"/>
    </source>
</evidence>
<dbReference type="InterPro" id="IPR005828">
    <property type="entry name" value="MFS_sugar_transport-like"/>
</dbReference>
<reference evidence="5" key="4">
    <citation type="submission" date="2019-03" db="UniProtKB">
        <authorList>
            <consortium name="EnsemblPlants"/>
        </authorList>
    </citation>
    <scope>IDENTIFICATION</scope>
</reference>
<dbReference type="AlphaFoldDB" id="A0A453T6I5"/>
<keyword evidence="2" id="KW-0812">Transmembrane</keyword>
<dbReference type="Proteomes" id="UP000015105">
    <property type="component" value="Chromosome 7D"/>
</dbReference>
<sequence length="81" mass="9075">MILTCKQPSSYVARLEEGAKLGVNFFVSLLFLRLLEQLGPQVLYTMFSSACVVGAIFVRRHVVETKGKTLQEIEVSLLQTQ</sequence>